<evidence type="ECO:0000313" key="2">
    <source>
        <dbReference type="Proteomes" id="UP000504609"/>
    </source>
</evidence>
<reference evidence="3 4" key="1">
    <citation type="submission" date="2025-04" db="UniProtKB">
        <authorList>
            <consortium name="RefSeq"/>
        </authorList>
    </citation>
    <scope>IDENTIFICATION</scope>
    <source>
        <tissue evidence="3 4">Young leaves</tissue>
    </source>
</reference>
<evidence type="ECO:0000313" key="3">
    <source>
        <dbReference type="RefSeq" id="XP_022933798.1"/>
    </source>
</evidence>
<evidence type="ECO:0000256" key="1">
    <source>
        <dbReference type="SAM" id="MobiDB-lite"/>
    </source>
</evidence>
<protein>
    <submittedName>
        <fullName evidence="3 4">Uncharacterized protein LOC111441102</fullName>
    </submittedName>
</protein>
<proteinExistence type="predicted"/>
<name>A0A6J1F5U9_CUCMO</name>
<sequence length="137" mass="15199">MEVALELEDDLFFADLSRQLSLLLMDDNEDPLPHHPHVSLQALAHGGHQPARPLAVHDQAAAAIVVAYSGVSKGTGVFIPRSLQPARKQRRGRYNNIKANRQFPIAIDVNSQVSNNNSLRPKKGQGFEEFEEKGIRI</sequence>
<feature type="region of interest" description="Disordered" evidence="1">
    <location>
        <begin position="116"/>
        <end position="137"/>
    </location>
</feature>
<keyword evidence="2" id="KW-1185">Reference proteome</keyword>
<organism evidence="2 3">
    <name type="scientific">Cucurbita moschata</name>
    <name type="common">Winter crookneck squash</name>
    <name type="synonym">Cucurbita pepo var. moschata</name>
    <dbReference type="NCBI Taxonomy" id="3662"/>
    <lineage>
        <taxon>Eukaryota</taxon>
        <taxon>Viridiplantae</taxon>
        <taxon>Streptophyta</taxon>
        <taxon>Embryophyta</taxon>
        <taxon>Tracheophyta</taxon>
        <taxon>Spermatophyta</taxon>
        <taxon>Magnoliopsida</taxon>
        <taxon>eudicotyledons</taxon>
        <taxon>Gunneridae</taxon>
        <taxon>Pentapetalae</taxon>
        <taxon>rosids</taxon>
        <taxon>fabids</taxon>
        <taxon>Cucurbitales</taxon>
        <taxon>Cucurbitaceae</taxon>
        <taxon>Cucurbiteae</taxon>
        <taxon>Cucurbita</taxon>
    </lineage>
</organism>
<gene>
    <name evidence="3 4" type="primary">LOC111441102</name>
</gene>
<dbReference type="Proteomes" id="UP000504609">
    <property type="component" value="Unplaced"/>
</dbReference>
<accession>A0A6J1F5U9</accession>
<dbReference type="AlphaFoldDB" id="A0A6J1F5U9"/>
<dbReference type="RefSeq" id="XP_022933798.1">
    <property type="nucleotide sequence ID" value="XM_023078030.1"/>
</dbReference>
<evidence type="ECO:0000313" key="4">
    <source>
        <dbReference type="RefSeq" id="XP_022933806.1"/>
    </source>
</evidence>
<dbReference type="GeneID" id="111441102"/>
<dbReference type="KEGG" id="cmos:111441102"/>
<dbReference type="PANTHER" id="PTHR34956">
    <property type="entry name" value="OS05G0397300 PROTEIN"/>
    <property type="match status" value="1"/>
</dbReference>
<dbReference type="PANTHER" id="PTHR34956:SF2">
    <property type="entry name" value="OS05G0397300 PROTEIN"/>
    <property type="match status" value="1"/>
</dbReference>
<dbReference type="RefSeq" id="XP_022933806.1">
    <property type="nucleotide sequence ID" value="XM_023078038.1"/>
</dbReference>